<keyword evidence="2" id="KW-0132">Cell division</keyword>
<proteinExistence type="inferred from homology"/>
<dbReference type="CDD" id="cd08366">
    <property type="entry name" value="APC10"/>
    <property type="match status" value="1"/>
</dbReference>
<dbReference type="PANTHER" id="PTHR12936:SF0">
    <property type="entry name" value="ANAPHASE-PROMOTING COMPLEX SUBUNIT 10"/>
    <property type="match status" value="1"/>
</dbReference>
<dbReference type="OrthoDB" id="24948at2759"/>
<evidence type="ECO:0000259" key="7">
    <source>
        <dbReference type="PROSITE" id="PS51284"/>
    </source>
</evidence>
<evidence type="ECO:0000256" key="5">
    <source>
        <dbReference type="ARBA" id="ARBA00023306"/>
    </source>
</evidence>
<sequence>MTKLWQSDGSQPHLVNIQFARRTLVTHVSIYLDVKQDDSYTPTKIAVLAGTNYRDLVQVRERTFESPQGWKHFRLDKSDSIPEEEENDDNNDEEMDADKERDGHTSKKVHREGIHVWLIQICILANHLNGKDTHVRRLMVFGPKTANDHQDRIPGPSAKRALQDSAILGHSSRRKGNSAHLDDEAMLYEQPPRTGTNGAQTAAANQAAERNGVTFTLAALLRSRESEQNQDHDSDPPSHILNLFGNIR</sequence>
<feature type="region of interest" description="Disordered" evidence="6">
    <location>
        <begin position="224"/>
        <end position="248"/>
    </location>
</feature>
<dbReference type="STRING" id="1882483.A0A317XGZ3"/>
<dbReference type="Pfam" id="PF03256">
    <property type="entry name" value="ANAPC10"/>
    <property type="match status" value="1"/>
</dbReference>
<dbReference type="SMART" id="SM01337">
    <property type="entry name" value="APC10"/>
    <property type="match status" value="1"/>
</dbReference>
<comment type="similarity">
    <text evidence="1">Belongs to the APC10 family.</text>
</comment>
<keyword evidence="9" id="KW-1185">Reference proteome</keyword>
<gene>
    <name evidence="8" type="ORF">BCV70DRAFT_202730</name>
</gene>
<dbReference type="SUPFAM" id="SSF49785">
    <property type="entry name" value="Galactose-binding domain-like"/>
    <property type="match status" value="1"/>
</dbReference>
<feature type="domain" description="DOC" evidence="7">
    <location>
        <begin position="1"/>
        <end position="167"/>
    </location>
</feature>
<evidence type="ECO:0000256" key="3">
    <source>
        <dbReference type="ARBA" id="ARBA00022776"/>
    </source>
</evidence>
<dbReference type="Gene3D" id="2.60.120.260">
    <property type="entry name" value="Galactose-binding domain-like"/>
    <property type="match status" value="1"/>
</dbReference>
<dbReference type="InterPro" id="IPR008979">
    <property type="entry name" value="Galactose-bd-like_sf"/>
</dbReference>
<evidence type="ECO:0000313" key="9">
    <source>
        <dbReference type="Proteomes" id="UP000246740"/>
    </source>
</evidence>
<dbReference type="InterPro" id="IPR004939">
    <property type="entry name" value="APC_su10/DOC_dom"/>
</dbReference>
<dbReference type="FunCoup" id="A0A317XGZ3">
    <property type="interactions" value="320"/>
</dbReference>
<evidence type="ECO:0000313" key="8">
    <source>
        <dbReference type="EMBL" id="PWY97553.1"/>
    </source>
</evidence>
<dbReference type="Proteomes" id="UP000246740">
    <property type="component" value="Unassembled WGS sequence"/>
</dbReference>
<feature type="region of interest" description="Disordered" evidence="6">
    <location>
        <begin position="73"/>
        <end position="107"/>
    </location>
</feature>
<keyword evidence="4" id="KW-0833">Ubl conjugation pathway</keyword>
<protein>
    <submittedName>
        <fullName evidence="8">Galactose-binding like protein</fullName>
    </submittedName>
</protein>
<dbReference type="PROSITE" id="PS51284">
    <property type="entry name" value="DOC"/>
    <property type="match status" value="1"/>
</dbReference>
<dbReference type="GO" id="GO:0051301">
    <property type="term" value="P:cell division"/>
    <property type="evidence" value="ECO:0007669"/>
    <property type="project" value="UniProtKB-KW"/>
</dbReference>
<evidence type="ECO:0000256" key="2">
    <source>
        <dbReference type="ARBA" id="ARBA00022618"/>
    </source>
</evidence>
<dbReference type="EMBL" id="KZ819205">
    <property type="protein sequence ID" value="PWY97553.1"/>
    <property type="molecule type" value="Genomic_DNA"/>
</dbReference>
<name>A0A317XGZ3_9BASI</name>
<dbReference type="GO" id="GO:0070979">
    <property type="term" value="P:protein K11-linked ubiquitination"/>
    <property type="evidence" value="ECO:0007669"/>
    <property type="project" value="TreeGrafter"/>
</dbReference>
<organism evidence="8 9">
    <name type="scientific">Testicularia cyperi</name>
    <dbReference type="NCBI Taxonomy" id="1882483"/>
    <lineage>
        <taxon>Eukaryota</taxon>
        <taxon>Fungi</taxon>
        <taxon>Dikarya</taxon>
        <taxon>Basidiomycota</taxon>
        <taxon>Ustilaginomycotina</taxon>
        <taxon>Ustilaginomycetes</taxon>
        <taxon>Ustilaginales</taxon>
        <taxon>Anthracoideaceae</taxon>
        <taxon>Testicularia</taxon>
    </lineage>
</organism>
<feature type="compositionally biased region" description="Basic and acidic residues" evidence="6">
    <location>
        <begin position="224"/>
        <end position="236"/>
    </location>
</feature>
<keyword evidence="3" id="KW-0498">Mitosis</keyword>
<evidence type="ECO:0000256" key="1">
    <source>
        <dbReference type="ARBA" id="ARBA00006762"/>
    </source>
</evidence>
<dbReference type="InterPro" id="IPR016901">
    <property type="entry name" value="APC10/Doc1"/>
</dbReference>
<dbReference type="AlphaFoldDB" id="A0A317XGZ3"/>
<keyword evidence="5" id="KW-0131">Cell cycle</keyword>
<dbReference type="PANTHER" id="PTHR12936">
    <property type="entry name" value="ANAPHASE-PROMOTING COMPLEX 10"/>
    <property type="match status" value="1"/>
</dbReference>
<feature type="compositionally biased region" description="Acidic residues" evidence="6">
    <location>
        <begin position="81"/>
        <end position="97"/>
    </location>
</feature>
<reference evidence="8 9" key="1">
    <citation type="journal article" date="2018" name="Mol. Biol. Evol.">
        <title>Broad Genomic Sampling Reveals a Smut Pathogenic Ancestry of the Fungal Clade Ustilaginomycotina.</title>
        <authorList>
            <person name="Kijpornyongpan T."/>
            <person name="Mondo S.J."/>
            <person name="Barry K."/>
            <person name="Sandor L."/>
            <person name="Lee J."/>
            <person name="Lipzen A."/>
            <person name="Pangilinan J."/>
            <person name="LaButti K."/>
            <person name="Hainaut M."/>
            <person name="Henrissat B."/>
            <person name="Grigoriev I.V."/>
            <person name="Spatafora J.W."/>
            <person name="Aime M.C."/>
        </authorList>
    </citation>
    <scope>NUCLEOTIDE SEQUENCE [LARGE SCALE GENOMIC DNA]</scope>
    <source>
        <strain evidence="8 9">MCA 3645</strain>
    </source>
</reference>
<dbReference type="GO" id="GO:0005680">
    <property type="term" value="C:anaphase-promoting complex"/>
    <property type="evidence" value="ECO:0007669"/>
    <property type="project" value="InterPro"/>
</dbReference>
<dbReference type="InParanoid" id="A0A317XGZ3"/>
<accession>A0A317XGZ3</accession>
<feature type="region of interest" description="Disordered" evidence="6">
    <location>
        <begin position="146"/>
        <end position="181"/>
    </location>
</feature>
<evidence type="ECO:0000256" key="6">
    <source>
        <dbReference type="SAM" id="MobiDB-lite"/>
    </source>
</evidence>
<dbReference type="GO" id="GO:0031145">
    <property type="term" value="P:anaphase-promoting complex-dependent catabolic process"/>
    <property type="evidence" value="ECO:0007669"/>
    <property type="project" value="InterPro"/>
</dbReference>
<evidence type="ECO:0000256" key="4">
    <source>
        <dbReference type="ARBA" id="ARBA00022786"/>
    </source>
</evidence>